<proteinExistence type="predicted"/>
<accession>A0A4Z0GKA9</accession>
<dbReference type="PANTHER" id="PTHR11614">
    <property type="entry name" value="PHOSPHOLIPASE-RELATED"/>
    <property type="match status" value="1"/>
</dbReference>
<feature type="active site" description="Nucleophile" evidence="1">
    <location>
        <position position="94"/>
    </location>
</feature>
<protein>
    <submittedName>
        <fullName evidence="3">Alpha/beta fold hydrolase</fullName>
    </submittedName>
</protein>
<evidence type="ECO:0000256" key="1">
    <source>
        <dbReference type="PIRSR" id="PIRSR017388-1"/>
    </source>
</evidence>
<dbReference type="InterPro" id="IPR029058">
    <property type="entry name" value="AB_hydrolase_fold"/>
</dbReference>
<dbReference type="AlphaFoldDB" id="A0A4Z0GKA9"/>
<organism evidence="3 4">
    <name type="scientific">Sporolactobacillus shoreae</name>
    <dbReference type="NCBI Taxonomy" id="1465501"/>
    <lineage>
        <taxon>Bacteria</taxon>
        <taxon>Bacillati</taxon>
        <taxon>Bacillota</taxon>
        <taxon>Bacilli</taxon>
        <taxon>Bacillales</taxon>
        <taxon>Sporolactobacillaceae</taxon>
        <taxon>Sporolactobacillus</taxon>
    </lineage>
</organism>
<dbReference type="InterPro" id="IPR012354">
    <property type="entry name" value="Esterase_lipase"/>
</dbReference>
<keyword evidence="4" id="KW-1185">Reference proteome</keyword>
<feature type="active site" description="Charge relay system" evidence="1">
    <location>
        <position position="193"/>
    </location>
</feature>
<dbReference type="GO" id="GO:0052689">
    <property type="term" value="F:carboxylic ester hydrolase activity"/>
    <property type="evidence" value="ECO:0007669"/>
    <property type="project" value="InterPro"/>
</dbReference>
<feature type="active site" description="Charge relay system" evidence="1">
    <location>
        <position position="223"/>
    </location>
</feature>
<dbReference type="SUPFAM" id="SSF53474">
    <property type="entry name" value="alpha/beta-Hydrolases"/>
    <property type="match status" value="1"/>
</dbReference>
<evidence type="ECO:0000313" key="4">
    <source>
        <dbReference type="Proteomes" id="UP000298347"/>
    </source>
</evidence>
<dbReference type="InterPro" id="IPR022742">
    <property type="entry name" value="Hydrolase_4"/>
</dbReference>
<dbReference type="EMBL" id="SRJD01000014">
    <property type="protein sequence ID" value="TGA97349.1"/>
    <property type="molecule type" value="Genomic_DNA"/>
</dbReference>
<dbReference type="Proteomes" id="UP000298347">
    <property type="component" value="Unassembled WGS sequence"/>
</dbReference>
<name>A0A4Z0GKA9_9BACL</name>
<feature type="domain" description="Serine aminopeptidase S33" evidence="2">
    <location>
        <begin position="16"/>
        <end position="226"/>
    </location>
</feature>
<dbReference type="InterPro" id="IPR051044">
    <property type="entry name" value="MAG_DAG_Lipase"/>
</dbReference>
<keyword evidence="3" id="KW-0378">Hydrolase</keyword>
<dbReference type="RefSeq" id="WP_135349037.1">
    <property type="nucleotide sequence ID" value="NZ_SRJD01000014.1"/>
</dbReference>
<dbReference type="OrthoDB" id="9800213at2"/>
<reference evidence="3 4" key="1">
    <citation type="journal article" date="2015" name="Int. J. Syst. Evol. Microbiol.">
        <title>Sporolactobacillus shoreae sp. nov. and Sporolactobacillus spathodeae sp. nov., two spore-forming lactic acid bacteria isolated from tree barks in Thailand.</title>
        <authorList>
            <person name="Thamacharoensuk T."/>
            <person name="Kitahara M."/>
            <person name="Ohkuma M."/>
            <person name="Thongchul N."/>
            <person name="Tanasupawat S."/>
        </authorList>
    </citation>
    <scope>NUCLEOTIDE SEQUENCE [LARGE SCALE GENOMIC DNA]</scope>
    <source>
        <strain evidence="3 4">BK92</strain>
    </source>
</reference>
<dbReference type="PIRSF" id="PIRSF017388">
    <property type="entry name" value="Esterase_lipase"/>
    <property type="match status" value="1"/>
</dbReference>
<dbReference type="Pfam" id="PF12146">
    <property type="entry name" value="Hydrolase_4"/>
    <property type="match status" value="1"/>
</dbReference>
<comment type="caution">
    <text evidence="3">The sequence shown here is derived from an EMBL/GenBank/DDBJ whole genome shotgun (WGS) entry which is preliminary data.</text>
</comment>
<dbReference type="Gene3D" id="3.40.50.1820">
    <property type="entry name" value="alpha/beta hydrolase"/>
    <property type="match status" value="1"/>
</dbReference>
<evidence type="ECO:0000259" key="2">
    <source>
        <dbReference type="Pfam" id="PF12146"/>
    </source>
</evidence>
<sequence>MAKIRPPRPFLFEGGKRAVLLLHGFTGNSADVRQIGRFLNKRGYTCYGPHYSGHGVPPEELVKTTPDDWWWDVQEAYQFLENSGFREIAVCGLSIGGVFSLKCGYTFPVRGIVPMCAPADTSNESRLYAGAIGYARNYKMYQEEPRSQIDTEMAAVSEKMPELLSAIGVLIREVRSNLHRVTAPAFIVQAALDEMINPDSADIIYHEIQSKIRQLKWYGQSTHVITLGTEKAQLHEDIYAFLESLDWSVS</sequence>
<gene>
    <name evidence="3" type="ORF">E4665_12030</name>
</gene>
<evidence type="ECO:0000313" key="3">
    <source>
        <dbReference type="EMBL" id="TGA97349.1"/>
    </source>
</evidence>